<evidence type="ECO:0000313" key="1">
    <source>
        <dbReference type="Proteomes" id="UP000036681"/>
    </source>
</evidence>
<dbReference type="WBParaSite" id="ALUE_0001908001-mRNA-1">
    <property type="protein sequence ID" value="ALUE_0001908001-mRNA-1"/>
    <property type="gene ID" value="ALUE_0001908001"/>
</dbReference>
<reference evidence="2" key="1">
    <citation type="submission" date="2017-02" db="UniProtKB">
        <authorList>
            <consortium name="WormBaseParasite"/>
        </authorList>
    </citation>
    <scope>IDENTIFICATION</scope>
</reference>
<keyword evidence="1" id="KW-1185">Reference proteome</keyword>
<sequence>MILRRQWDCSDPDEHRLLWSLVFYYRLVDYSNTEIAADKITAHPWGAGWFPTALTDNLPRMQCLDA</sequence>
<dbReference type="Proteomes" id="UP000036681">
    <property type="component" value="Unplaced"/>
</dbReference>
<proteinExistence type="predicted"/>
<organism evidence="1 2">
    <name type="scientific">Ascaris lumbricoides</name>
    <name type="common">Giant roundworm</name>
    <dbReference type="NCBI Taxonomy" id="6252"/>
    <lineage>
        <taxon>Eukaryota</taxon>
        <taxon>Metazoa</taxon>
        <taxon>Ecdysozoa</taxon>
        <taxon>Nematoda</taxon>
        <taxon>Chromadorea</taxon>
        <taxon>Rhabditida</taxon>
        <taxon>Spirurina</taxon>
        <taxon>Ascaridomorpha</taxon>
        <taxon>Ascaridoidea</taxon>
        <taxon>Ascarididae</taxon>
        <taxon>Ascaris</taxon>
    </lineage>
</organism>
<evidence type="ECO:0000313" key="2">
    <source>
        <dbReference type="WBParaSite" id="ALUE_0001908001-mRNA-1"/>
    </source>
</evidence>
<accession>A0A0M3IK38</accession>
<protein>
    <submittedName>
        <fullName evidence="2">Transposase</fullName>
    </submittedName>
</protein>
<dbReference type="AlphaFoldDB" id="A0A0M3IK38"/>
<name>A0A0M3IK38_ASCLU</name>